<feature type="transmembrane region" description="Helical" evidence="7">
    <location>
        <begin position="114"/>
        <end position="134"/>
    </location>
</feature>
<dbReference type="RefSeq" id="WP_345729096.1">
    <property type="nucleotide sequence ID" value="NZ_BAAAYN010000023.1"/>
</dbReference>
<dbReference type="Gene3D" id="1.20.1720.10">
    <property type="entry name" value="Multidrug resistance protein D"/>
    <property type="match status" value="1"/>
</dbReference>
<sequence>MTGAEPVTTTPGHRAAGGLLFVACLSTLVVNANTSAVSILLPAISEDVDSPLSVLQWAVTGYSLVGAAVIITAGALGDMLGRRRVFLWGLGLFIASCVWIALSSGGAGVVLGRAVQGAAGATILACGLSLLTLGSAGAGRVAAISLWGAAAAVGAAAGPLVGGALAGLTGWQGLFWLDAAVAAICIPITLRAVAESRDEHHSGSLDVVGSILVAAVLAPFILAVTKGGDWGWTSPSTLGSLLVSVVAAIALVWAERRSAAPLIAPELLSNRLLMAGTLGILIGSGTINALGYLISIYFQDPATLGMSALEAGLATLPLTATLVLVAPMVVGLARRLGTRTVIGLGFAISTAGFVFLVPVSPEWSYAAFVIPLVAVAAGLGLSNGPCSSVATSAVSEDDVGAGSGISNMARYVGASVFVAVVAAMYGNAAPAADPEHAASAADHFARANVLLAVVSALGVVLAALAARHRPERPRRADYAVATASAVHTMPTYAMLRRDRF</sequence>
<evidence type="ECO:0000256" key="6">
    <source>
        <dbReference type="ARBA" id="ARBA00023136"/>
    </source>
</evidence>
<protein>
    <submittedName>
        <fullName evidence="9">MFS transporter</fullName>
    </submittedName>
</protein>
<evidence type="ECO:0000256" key="3">
    <source>
        <dbReference type="ARBA" id="ARBA00022475"/>
    </source>
</evidence>
<reference evidence="10" key="1">
    <citation type="journal article" date="2019" name="Int. J. Syst. Evol. Microbiol.">
        <title>The Global Catalogue of Microorganisms (GCM) 10K type strain sequencing project: providing services to taxonomists for standard genome sequencing and annotation.</title>
        <authorList>
            <consortium name="The Broad Institute Genomics Platform"/>
            <consortium name="The Broad Institute Genome Sequencing Center for Infectious Disease"/>
            <person name="Wu L."/>
            <person name="Ma J."/>
        </authorList>
    </citation>
    <scope>NUCLEOTIDE SEQUENCE [LARGE SCALE GENOMIC DNA]</scope>
    <source>
        <strain evidence="10">JCM 9458</strain>
    </source>
</reference>
<feature type="transmembrane region" description="Helical" evidence="7">
    <location>
        <begin position="363"/>
        <end position="381"/>
    </location>
</feature>
<keyword evidence="4 7" id="KW-0812">Transmembrane</keyword>
<feature type="transmembrane region" description="Helical" evidence="7">
    <location>
        <begin position="19"/>
        <end position="42"/>
    </location>
</feature>
<keyword evidence="6 7" id="KW-0472">Membrane</keyword>
<evidence type="ECO:0000256" key="4">
    <source>
        <dbReference type="ARBA" id="ARBA00022692"/>
    </source>
</evidence>
<dbReference type="PRINTS" id="PR01036">
    <property type="entry name" value="TCRTETB"/>
</dbReference>
<comment type="subcellular location">
    <subcellularLocation>
        <location evidence="1">Cell membrane</location>
        <topology evidence="1">Multi-pass membrane protein</topology>
    </subcellularLocation>
</comment>
<feature type="transmembrane region" description="Helical" evidence="7">
    <location>
        <begin position="340"/>
        <end position="357"/>
    </location>
</feature>
<keyword evidence="3" id="KW-1003">Cell membrane</keyword>
<feature type="transmembrane region" description="Helical" evidence="7">
    <location>
        <begin position="146"/>
        <end position="168"/>
    </location>
</feature>
<feature type="transmembrane region" description="Helical" evidence="7">
    <location>
        <begin position="236"/>
        <end position="254"/>
    </location>
</feature>
<gene>
    <name evidence="9" type="ORF">GCM10020369_34060</name>
</gene>
<accession>A0ABP6SY14</accession>
<dbReference type="EMBL" id="BAAAYN010000023">
    <property type="protein sequence ID" value="GAA3388324.1"/>
    <property type="molecule type" value="Genomic_DNA"/>
</dbReference>
<feature type="transmembrane region" description="Helical" evidence="7">
    <location>
        <begin position="444"/>
        <end position="466"/>
    </location>
</feature>
<dbReference type="Pfam" id="PF07690">
    <property type="entry name" value="MFS_1"/>
    <property type="match status" value="1"/>
</dbReference>
<feature type="transmembrane region" description="Helical" evidence="7">
    <location>
        <begin position="311"/>
        <end position="333"/>
    </location>
</feature>
<evidence type="ECO:0000256" key="2">
    <source>
        <dbReference type="ARBA" id="ARBA00022448"/>
    </source>
</evidence>
<evidence type="ECO:0000313" key="9">
    <source>
        <dbReference type="EMBL" id="GAA3388324.1"/>
    </source>
</evidence>
<dbReference type="Proteomes" id="UP001501676">
    <property type="component" value="Unassembled WGS sequence"/>
</dbReference>
<feature type="transmembrane region" description="Helical" evidence="7">
    <location>
        <begin position="174"/>
        <end position="193"/>
    </location>
</feature>
<evidence type="ECO:0000256" key="1">
    <source>
        <dbReference type="ARBA" id="ARBA00004651"/>
    </source>
</evidence>
<proteinExistence type="predicted"/>
<evidence type="ECO:0000256" key="7">
    <source>
        <dbReference type="SAM" id="Phobius"/>
    </source>
</evidence>
<feature type="domain" description="Major facilitator superfamily (MFS) profile" evidence="8">
    <location>
        <begin position="19"/>
        <end position="470"/>
    </location>
</feature>
<name>A0ABP6SY14_9ACTN</name>
<dbReference type="PANTHER" id="PTHR42718:SF46">
    <property type="entry name" value="BLR6921 PROTEIN"/>
    <property type="match status" value="1"/>
</dbReference>
<evidence type="ECO:0000259" key="8">
    <source>
        <dbReference type="PROSITE" id="PS50850"/>
    </source>
</evidence>
<dbReference type="SUPFAM" id="SSF103473">
    <property type="entry name" value="MFS general substrate transporter"/>
    <property type="match status" value="2"/>
</dbReference>
<dbReference type="InterPro" id="IPR020846">
    <property type="entry name" value="MFS_dom"/>
</dbReference>
<feature type="transmembrane region" description="Helical" evidence="7">
    <location>
        <begin position="85"/>
        <end position="102"/>
    </location>
</feature>
<dbReference type="InterPro" id="IPR011701">
    <property type="entry name" value="MFS"/>
</dbReference>
<feature type="transmembrane region" description="Helical" evidence="7">
    <location>
        <begin position="205"/>
        <end position="224"/>
    </location>
</feature>
<keyword evidence="5 7" id="KW-1133">Transmembrane helix</keyword>
<keyword evidence="2" id="KW-0813">Transport</keyword>
<organism evidence="9 10">
    <name type="scientific">Cryptosporangium minutisporangium</name>
    <dbReference type="NCBI Taxonomy" id="113569"/>
    <lineage>
        <taxon>Bacteria</taxon>
        <taxon>Bacillati</taxon>
        <taxon>Actinomycetota</taxon>
        <taxon>Actinomycetes</taxon>
        <taxon>Cryptosporangiales</taxon>
        <taxon>Cryptosporangiaceae</taxon>
        <taxon>Cryptosporangium</taxon>
    </lineage>
</organism>
<dbReference type="PANTHER" id="PTHR42718">
    <property type="entry name" value="MAJOR FACILITATOR SUPERFAMILY MULTIDRUG TRANSPORTER MFSC"/>
    <property type="match status" value="1"/>
</dbReference>
<keyword evidence="10" id="KW-1185">Reference proteome</keyword>
<comment type="caution">
    <text evidence="9">The sequence shown here is derived from an EMBL/GenBank/DDBJ whole genome shotgun (WGS) entry which is preliminary data.</text>
</comment>
<dbReference type="PROSITE" id="PS50850">
    <property type="entry name" value="MFS"/>
    <property type="match status" value="1"/>
</dbReference>
<feature type="transmembrane region" description="Helical" evidence="7">
    <location>
        <begin position="411"/>
        <end position="432"/>
    </location>
</feature>
<evidence type="ECO:0000313" key="10">
    <source>
        <dbReference type="Proteomes" id="UP001501676"/>
    </source>
</evidence>
<dbReference type="Gene3D" id="1.20.1250.20">
    <property type="entry name" value="MFS general substrate transporter like domains"/>
    <property type="match status" value="1"/>
</dbReference>
<dbReference type="InterPro" id="IPR036259">
    <property type="entry name" value="MFS_trans_sf"/>
</dbReference>
<dbReference type="CDD" id="cd17321">
    <property type="entry name" value="MFS_MMR_MDR_like"/>
    <property type="match status" value="1"/>
</dbReference>
<feature type="transmembrane region" description="Helical" evidence="7">
    <location>
        <begin position="54"/>
        <end position="73"/>
    </location>
</feature>
<evidence type="ECO:0000256" key="5">
    <source>
        <dbReference type="ARBA" id="ARBA00022989"/>
    </source>
</evidence>
<feature type="transmembrane region" description="Helical" evidence="7">
    <location>
        <begin position="275"/>
        <end position="299"/>
    </location>
</feature>